<dbReference type="Gene3D" id="2.120.10.80">
    <property type="entry name" value="Kelch-type beta propeller"/>
    <property type="match status" value="1"/>
</dbReference>
<protein>
    <recommendedName>
        <fullName evidence="3">BTB domain-containing protein</fullName>
    </recommendedName>
</protein>
<gene>
    <name evidence="4" type="ORF">TeGR_g5151</name>
</gene>
<dbReference type="PROSITE" id="PS50097">
    <property type="entry name" value="BTB"/>
    <property type="match status" value="1"/>
</dbReference>
<dbReference type="SUPFAM" id="SSF54695">
    <property type="entry name" value="POZ domain"/>
    <property type="match status" value="1"/>
</dbReference>
<comment type="caution">
    <text evidence="4">The sequence shown here is derived from an EMBL/GenBank/DDBJ whole genome shotgun (WGS) entry which is preliminary data.</text>
</comment>
<dbReference type="SUPFAM" id="SSF117281">
    <property type="entry name" value="Kelch motif"/>
    <property type="match status" value="1"/>
</dbReference>
<reference evidence="4 5" key="1">
    <citation type="journal article" date="2023" name="Commun. Biol.">
        <title>Genome analysis of Parmales, the sister group of diatoms, reveals the evolutionary specialization of diatoms from phago-mixotrophs to photoautotrophs.</title>
        <authorList>
            <person name="Ban H."/>
            <person name="Sato S."/>
            <person name="Yoshikawa S."/>
            <person name="Yamada K."/>
            <person name="Nakamura Y."/>
            <person name="Ichinomiya M."/>
            <person name="Sato N."/>
            <person name="Blanc-Mathieu R."/>
            <person name="Endo H."/>
            <person name="Kuwata A."/>
            <person name="Ogata H."/>
        </authorList>
    </citation>
    <scope>NUCLEOTIDE SEQUENCE [LARGE SCALE GENOMIC DNA]</scope>
</reference>
<dbReference type="PANTHER" id="PTHR46376:SF1">
    <property type="entry name" value="LEUCINE-ZIPPER-LIKE TRANSCRIPTIONAL REGULATOR 1"/>
    <property type="match status" value="1"/>
</dbReference>
<dbReference type="Gene3D" id="1.25.40.420">
    <property type="match status" value="1"/>
</dbReference>
<organism evidence="4 5">
    <name type="scientific">Tetraparma gracilis</name>
    <dbReference type="NCBI Taxonomy" id="2962635"/>
    <lineage>
        <taxon>Eukaryota</taxon>
        <taxon>Sar</taxon>
        <taxon>Stramenopiles</taxon>
        <taxon>Ochrophyta</taxon>
        <taxon>Bolidophyceae</taxon>
        <taxon>Parmales</taxon>
        <taxon>Triparmaceae</taxon>
        <taxon>Tetraparma</taxon>
    </lineage>
</organism>
<dbReference type="InterPro" id="IPR051568">
    <property type="entry name" value="LZTR1/Attractin"/>
</dbReference>
<keyword evidence="2" id="KW-0677">Repeat</keyword>
<feature type="non-terminal residue" evidence="4">
    <location>
        <position position="1"/>
    </location>
</feature>
<evidence type="ECO:0000313" key="4">
    <source>
        <dbReference type="EMBL" id="GMI26290.1"/>
    </source>
</evidence>
<evidence type="ECO:0000256" key="1">
    <source>
        <dbReference type="ARBA" id="ARBA00022441"/>
    </source>
</evidence>
<evidence type="ECO:0000256" key="2">
    <source>
        <dbReference type="ARBA" id="ARBA00022737"/>
    </source>
</evidence>
<evidence type="ECO:0000313" key="5">
    <source>
        <dbReference type="Proteomes" id="UP001165060"/>
    </source>
</evidence>
<dbReference type="InterPro" id="IPR011333">
    <property type="entry name" value="SKP1/BTB/POZ_sf"/>
</dbReference>
<dbReference type="EMBL" id="BRYB01005582">
    <property type="protein sequence ID" value="GMI26290.1"/>
    <property type="molecule type" value="Genomic_DNA"/>
</dbReference>
<keyword evidence="1" id="KW-0880">Kelch repeat</keyword>
<dbReference type="PANTHER" id="PTHR46376">
    <property type="entry name" value="LEUCINE-ZIPPER-LIKE TRANSCRIPTIONAL REGULATOR 1"/>
    <property type="match status" value="1"/>
</dbReference>
<dbReference type="Gene3D" id="3.30.710.10">
    <property type="entry name" value="Potassium Channel Kv1.1, Chain A"/>
    <property type="match status" value="1"/>
</dbReference>
<dbReference type="SMART" id="SM00225">
    <property type="entry name" value="BTB"/>
    <property type="match status" value="1"/>
</dbReference>
<dbReference type="CDD" id="cd14733">
    <property type="entry name" value="BACK"/>
    <property type="match status" value="1"/>
</dbReference>
<accession>A0ABQ6MH78</accession>
<dbReference type="Pfam" id="PF00651">
    <property type="entry name" value="BTB"/>
    <property type="match status" value="1"/>
</dbReference>
<evidence type="ECO:0000259" key="3">
    <source>
        <dbReference type="PROSITE" id="PS50097"/>
    </source>
</evidence>
<dbReference type="Pfam" id="PF24681">
    <property type="entry name" value="Kelch_KLHDC2_KLHL20_DRC7"/>
    <property type="match status" value="1"/>
</dbReference>
<dbReference type="InterPro" id="IPR000210">
    <property type="entry name" value="BTB/POZ_dom"/>
</dbReference>
<sequence>GAAAGGAAAGGIIGGRVGGGGWPSARHSHAGCCFEGRVYLGFGYDGAYCADWYRFDPAAMEMDKIETRGEPPRGRYRCTATPIGRYIAIVGGHDGRSHLMDAALFDPVADVWSSPRLVGGVPPRPRDSHAAVEAGGAVYVYGGNGGGGVIDDMFRLSVREEPGGPEGGGGSVAWEHVEGGEVGRSGGGRFCHSAVAAEGRIWVFGGYNGERRLPELLSFPLPGSASPAPPVPPSTLAADLRALVGSREHADVTFLVEGEPVHAHRLLLSRSGFFRAMLGGGYAEGGAGGEGDPIPIGDVSRDVFLSLLEYLYTDDVSVPLESAMELFRAADLFCVSRLQAICEQRMLESMGPDNAAALFFAADLHSATALKEKVLVYILDNFEGVSKTDGFEDMARNNVELVLEILHRR</sequence>
<dbReference type="Proteomes" id="UP001165060">
    <property type="component" value="Unassembled WGS sequence"/>
</dbReference>
<proteinExistence type="predicted"/>
<feature type="domain" description="BTB" evidence="3">
    <location>
        <begin position="250"/>
        <end position="320"/>
    </location>
</feature>
<name>A0ABQ6MH78_9STRA</name>
<keyword evidence="5" id="KW-1185">Reference proteome</keyword>
<dbReference type="InterPro" id="IPR015915">
    <property type="entry name" value="Kelch-typ_b-propeller"/>
</dbReference>